<feature type="transmembrane region" description="Helical" evidence="1">
    <location>
        <begin position="70"/>
        <end position="92"/>
    </location>
</feature>
<feature type="transmembrane region" description="Helical" evidence="1">
    <location>
        <begin position="173"/>
        <end position="190"/>
    </location>
</feature>
<sequence>MVDSGDSWGTGRAAVLSVRAGGGGTVTLLLWGGALAAWLFIVTFVLDGWTRPGYRPVRHPVSALALGSRGWLQTGNFVVCGLMITGASVALAGELDSVALAVVVGVFGIGVIASGVFPMDAMRGYPPGTPDETPAETSSRHKLHDWAGVLVFGLVPVAAVVAAFVLPGTGWKWYSALTAAATVVGFVAFGQTFEQDHPRAGLVQRATIVVGWTWLGAVFAHAAQGG</sequence>
<organism evidence="2 3">
    <name type="scientific">Streptomyces zhaozhouensis</name>
    <dbReference type="NCBI Taxonomy" id="1300267"/>
    <lineage>
        <taxon>Bacteria</taxon>
        <taxon>Bacillati</taxon>
        <taxon>Actinomycetota</taxon>
        <taxon>Actinomycetes</taxon>
        <taxon>Kitasatosporales</taxon>
        <taxon>Streptomycetaceae</taxon>
        <taxon>Streptomyces</taxon>
    </lineage>
</organism>
<feature type="transmembrane region" description="Helical" evidence="1">
    <location>
        <begin position="202"/>
        <end position="223"/>
    </location>
</feature>
<evidence type="ECO:0000313" key="3">
    <source>
        <dbReference type="Proteomes" id="UP000219072"/>
    </source>
</evidence>
<protein>
    <recommendedName>
        <fullName evidence="4">DUF998 domain-containing protein</fullName>
    </recommendedName>
</protein>
<evidence type="ECO:0000313" key="2">
    <source>
        <dbReference type="EMBL" id="SOD62608.1"/>
    </source>
</evidence>
<keyword evidence="1" id="KW-0812">Transmembrane</keyword>
<keyword evidence="1" id="KW-0472">Membrane</keyword>
<accession>A0A286DVD0</accession>
<dbReference type="EMBL" id="OCNE01000006">
    <property type="protein sequence ID" value="SOD62608.1"/>
    <property type="molecule type" value="Genomic_DNA"/>
</dbReference>
<dbReference type="Pfam" id="PF06197">
    <property type="entry name" value="DUF998"/>
    <property type="match status" value="1"/>
</dbReference>
<feature type="transmembrane region" description="Helical" evidence="1">
    <location>
        <begin position="98"/>
        <end position="117"/>
    </location>
</feature>
<dbReference type="Proteomes" id="UP000219072">
    <property type="component" value="Unassembled WGS sequence"/>
</dbReference>
<evidence type="ECO:0008006" key="4">
    <source>
        <dbReference type="Google" id="ProtNLM"/>
    </source>
</evidence>
<reference evidence="2 3" key="1">
    <citation type="submission" date="2017-09" db="EMBL/GenBank/DDBJ databases">
        <authorList>
            <person name="Ehlers B."/>
            <person name="Leendertz F.H."/>
        </authorList>
    </citation>
    <scope>NUCLEOTIDE SEQUENCE [LARGE SCALE GENOMIC DNA]</scope>
    <source>
        <strain evidence="2 3">CGMCC 4.7095</strain>
    </source>
</reference>
<evidence type="ECO:0000256" key="1">
    <source>
        <dbReference type="SAM" id="Phobius"/>
    </source>
</evidence>
<dbReference type="AlphaFoldDB" id="A0A286DVD0"/>
<gene>
    <name evidence="2" type="ORF">SAMN06297387_106185</name>
</gene>
<proteinExistence type="predicted"/>
<feature type="transmembrane region" description="Helical" evidence="1">
    <location>
        <begin position="146"/>
        <end position="167"/>
    </location>
</feature>
<name>A0A286DVD0_9ACTN</name>
<dbReference type="InterPro" id="IPR009339">
    <property type="entry name" value="DUF998"/>
</dbReference>
<feature type="transmembrane region" description="Helical" evidence="1">
    <location>
        <begin position="28"/>
        <end position="49"/>
    </location>
</feature>
<keyword evidence="1" id="KW-1133">Transmembrane helix</keyword>
<keyword evidence="3" id="KW-1185">Reference proteome</keyword>